<evidence type="ECO:0000313" key="7">
    <source>
        <dbReference type="EMBL" id="KLU03237.1"/>
    </source>
</evidence>
<dbReference type="Pfam" id="PF13844">
    <property type="entry name" value="Glyco_transf_41"/>
    <property type="match status" value="2"/>
</dbReference>
<sequence>MCHPLDQYLHSKRLGALADTWNDNLFWKGTRAFAESVQQMPWVRAEDFFASPETALHEICDALNVSYDPMWKLNFADHDQVTGETESIRRRDLQRKPRPPVSSVVWSSLGENEDFLATLSLLGYPLPEPMRPVSVALQNPYATTPTGEQDDDERVMRCRIACQQTPDDLAAWISLANALDWIGCPGEAADGLLAAGLSDMTNTHPERNTALHLACLLLDRAGRKYESIPLRRMIAAREPQHTENLFQLALLSAGTGAVEEAISFAQQLIDVNVNQTGAAANLLLYLNYSDRWTPAEISNEHFRIGMRLTERPQTIHVRPRKAGEPISIGYLGADFYTHPVGKLIKPILWSHDRPAFRIHVYHDGSKHDAITKDVMEASDKFLHSHGWSDGRLLSQIREDQIDVLIDLGGYTGGGNRLRMLGRRAAPVQASYLGYPNTSAIQTMDYRLTDRLADPPGRTDRLYVERLVHLQNSHLAWTPPEIAEELMTESPDRVSRSEQPPRLGIFNNVAKLSPSMIETVAEILRRVPDAILLMKYGDRYGVPFVADRFRRLFAEQGVLPHRIEYRTRAESMVDHLRSMRSVDLALDSFPYQGTMTSLECLSVGTPILSKCGEYYAHRATSAMMMRMGLYELVAESSKEYAEIAVELMHNRQTLSDLRQTVYECYLASPLRDPTALTRELETIYRSWCPGESVP</sequence>
<dbReference type="AlphaFoldDB" id="A0A0J1B940"/>
<keyword evidence="4" id="KW-0677">Repeat</keyword>
<keyword evidence="5" id="KW-0802">TPR repeat</keyword>
<evidence type="ECO:0000256" key="2">
    <source>
        <dbReference type="ARBA" id="ARBA00022676"/>
    </source>
</evidence>
<dbReference type="InterPro" id="IPR051939">
    <property type="entry name" value="Glycosyltr_41/O-GlcNAc_trsf"/>
</dbReference>
<feature type="domain" description="O-GlcNAc transferase C-terminal" evidence="6">
    <location>
        <begin position="505"/>
        <end position="676"/>
    </location>
</feature>
<dbReference type="Gene3D" id="3.40.50.11380">
    <property type="match status" value="1"/>
</dbReference>
<dbReference type="PANTHER" id="PTHR44835:SF1">
    <property type="entry name" value="PROTEIN O-GLCNAC TRANSFERASE"/>
    <property type="match status" value="1"/>
</dbReference>
<dbReference type="SUPFAM" id="SSF48452">
    <property type="entry name" value="TPR-like"/>
    <property type="match status" value="1"/>
</dbReference>
<evidence type="ECO:0000256" key="4">
    <source>
        <dbReference type="ARBA" id="ARBA00022737"/>
    </source>
</evidence>
<keyword evidence="2" id="KW-0328">Glycosyltransferase</keyword>
<name>A0A0J1B940_RHOIS</name>
<keyword evidence="3" id="KW-0808">Transferase</keyword>
<evidence type="ECO:0000256" key="3">
    <source>
        <dbReference type="ARBA" id="ARBA00022679"/>
    </source>
</evidence>
<dbReference type="InterPro" id="IPR011990">
    <property type="entry name" value="TPR-like_helical_dom_sf"/>
</dbReference>
<dbReference type="InterPro" id="IPR029489">
    <property type="entry name" value="OGT/SEC/SPY_C"/>
</dbReference>
<protein>
    <submittedName>
        <fullName evidence="7">TPR repeat protein</fullName>
    </submittedName>
</protein>
<gene>
    <name evidence="7" type="ORF">RISK_004549</name>
</gene>
<comment type="caution">
    <text evidence="7">The sequence shown here is derived from an EMBL/GenBank/DDBJ whole genome shotgun (WGS) entry which is preliminary data.</text>
</comment>
<dbReference type="PANTHER" id="PTHR44835">
    <property type="entry name" value="UDP-N-ACETYLGLUCOSAMINE--PEPTIDE N-ACETYLGLUCOSAMINYLTRANSFERASE SPINDLY-RELATED"/>
    <property type="match status" value="1"/>
</dbReference>
<evidence type="ECO:0000259" key="6">
    <source>
        <dbReference type="Pfam" id="PF13844"/>
    </source>
</evidence>
<dbReference type="Gene3D" id="1.25.40.10">
    <property type="entry name" value="Tetratricopeptide repeat domain"/>
    <property type="match status" value="1"/>
</dbReference>
<dbReference type="STRING" id="595434.RISK_004549"/>
<dbReference type="Gene3D" id="3.40.50.2000">
    <property type="entry name" value="Glycogen Phosphorylase B"/>
    <property type="match status" value="1"/>
</dbReference>
<comment type="pathway">
    <text evidence="1">Protein modification; protein glycosylation.</text>
</comment>
<evidence type="ECO:0000313" key="8">
    <source>
        <dbReference type="Proteomes" id="UP000036367"/>
    </source>
</evidence>
<dbReference type="PATRIC" id="fig|595434.4.peg.4320"/>
<keyword evidence="8" id="KW-1185">Reference proteome</keyword>
<organism evidence="7 8">
    <name type="scientific">Rhodopirellula islandica</name>
    <dbReference type="NCBI Taxonomy" id="595434"/>
    <lineage>
        <taxon>Bacteria</taxon>
        <taxon>Pseudomonadati</taxon>
        <taxon>Planctomycetota</taxon>
        <taxon>Planctomycetia</taxon>
        <taxon>Pirellulales</taxon>
        <taxon>Pirellulaceae</taxon>
        <taxon>Rhodopirellula</taxon>
    </lineage>
</organism>
<evidence type="ECO:0000256" key="5">
    <source>
        <dbReference type="ARBA" id="ARBA00022803"/>
    </source>
</evidence>
<dbReference type="GO" id="GO:0016757">
    <property type="term" value="F:glycosyltransferase activity"/>
    <property type="evidence" value="ECO:0007669"/>
    <property type="project" value="UniProtKB-KW"/>
</dbReference>
<evidence type="ECO:0000256" key="1">
    <source>
        <dbReference type="ARBA" id="ARBA00004922"/>
    </source>
</evidence>
<proteinExistence type="predicted"/>
<reference evidence="7" key="1">
    <citation type="submission" date="2015-05" db="EMBL/GenBank/DDBJ databases">
        <title>Permanent draft genome of Rhodopirellula islandicus K833.</title>
        <authorList>
            <person name="Kizina J."/>
            <person name="Richter M."/>
            <person name="Glockner F.O."/>
            <person name="Harder J."/>
        </authorList>
    </citation>
    <scope>NUCLEOTIDE SEQUENCE [LARGE SCALE GENOMIC DNA]</scope>
    <source>
        <strain evidence="7">K833</strain>
    </source>
</reference>
<dbReference type="EMBL" id="LECT01000038">
    <property type="protein sequence ID" value="KLU03237.1"/>
    <property type="molecule type" value="Genomic_DNA"/>
</dbReference>
<dbReference type="Proteomes" id="UP000036367">
    <property type="component" value="Unassembled WGS sequence"/>
</dbReference>
<accession>A0A0J1B940</accession>
<feature type="domain" description="O-GlcNAc transferase C-terminal" evidence="6">
    <location>
        <begin position="320"/>
        <end position="473"/>
    </location>
</feature>